<dbReference type="InterPro" id="IPR006606">
    <property type="entry name" value="BBL5"/>
</dbReference>
<dbReference type="OrthoDB" id="10261999at2759"/>
<protein>
    <recommendedName>
        <fullName evidence="8">BBSome complex member BBS5 PH domain-containing protein</fullName>
    </recommendedName>
</protein>
<evidence type="ECO:0000313" key="10">
    <source>
        <dbReference type="Proteomes" id="UP000494206"/>
    </source>
</evidence>
<keyword evidence="7" id="KW-0966">Cell projection</keyword>
<dbReference type="GO" id="GO:0034464">
    <property type="term" value="C:BBSome"/>
    <property type="evidence" value="ECO:0007669"/>
    <property type="project" value="InterPro"/>
</dbReference>
<evidence type="ECO:0000256" key="7">
    <source>
        <dbReference type="ARBA" id="ARBA00023273"/>
    </source>
</evidence>
<evidence type="ECO:0000313" key="9">
    <source>
        <dbReference type="EMBL" id="CAB3399400.1"/>
    </source>
</evidence>
<evidence type="ECO:0000256" key="6">
    <source>
        <dbReference type="ARBA" id="ARBA00023212"/>
    </source>
</evidence>
<comment type="similarity">
    <text evidence="3">Belongs to the BBS5 family.</text>
</comment>
<dbReference type="PANTHER" id="PTHR21351:SF0">
    <property type="entry name" value="BARDET-BIEDL SYNDROME 5 PROTEIN"/>
    <property type="match status" value="1"/>
</dbReference>
<dbReference type="Proteomes" id="UP000494206">
    <property type="component" value="Unassembled WGS sequence"/>
</dbReference>
<gene>
    <name evidence="9" type="ORF">CBOVIS_LOCUS2530</name>
</gene>
<keyword evidence="6" id="KW-0206">Cytoskeleton</keyword>
<evidence type="ECO:0000256" key="3">
    <source>
        <dbReference type="ARBA" id="ARBA00005822"/>
    </source>
</evidence>
<dbReference type="GO" id="GO:0032266">
    <property type="term" value="F:phosphatidylinositol-3-phosphate binding"/>
    <property type="evidence" value="ECO:0007669"/>
    <property type="project" value="TreeGrafter"/>
</dbReference>
<evidence type="ECO:0000256" key="5">
    <source>
        <dbReference type="ARBA" id="ARBA00023069"/>
    </source>
</evidence>
<keyword evidence="4" id="KW-0963">Cytoplasm</keyword>
<dbReference type="Pfam" id="PF07289">
    <property type="entry name" value="BBL5"/>
    <property type="match status" value="1"/>
</dbReference>
<evidence type="ECO:0000259" key="8">
    <source>
        <dbReference type="Pfam" id="PF07289"/>
    </source>
</evidence>
<sequence length="229" mass="26229">MELQEAISKSIRIAKKMYIDTVEQSHDRDNTKKKRGALLEQVRCLVRAKNLKSLDSCNLNILNMFPTCNKPTNNNFVMVHNTDRLDPGYLNCFYCNSKYHLSINCHHVIYQCERLHIFRILGKCWRCYQARGHEGPCVRRKNCYICGGEHLAMTHGNPNVAGSECTGEFYDIEIDSHAIRPDPFAAYFDGYSGSEEQKPPVVSTELGLAIEPLREGFTISDLWAIHIEQ</sequence>
<comment type="caution">
    <text evidence="9">The sequence shown here is derived from an EMBL/GenBank/DDBJ whole genome shotgun (WGS) entry which is preliminary data.</text>
</comment>
<accession>A0A8S1EFA2</accession>
<reference evidence="9 10" key="1">
    <citation type="submission" date="2020-04" db="EMBL/GenBank/DDBJ databases">
        <authorList>
            <person name="Laetsch R D."/>
            <person name="Stevens L."/>
            <person name="Kumar S."/>
            <person name="Blaxter L. M."/>
        </authorList>
    </citation>
    <scope>NUCLEOTIDE SEQUENCE [LARGE SCALE GENOMIC DNA]</scope>
</reference>
<comment type="subcellular location">
    <subcellularLocation>
        <location evidence="1">Cell projection</location>
        <location evidence="1">Cilium</location>
    </subcellularLocation>
    <subcellularLocation>
        <location evidence="2">Cytoplasm</location>
        <location evidence="2">Cytoskeleton</location>
    </subcellularLocation>
</comment>
<dbReference type="GO" id="GO:0060271">
    <property type="term" value="P:cilium assembly"/>
    <property type="evidence" value="ECO:0007669"/>
    <property type="project" value="TreeGrafter"/>
</dbReference>
<proteinExistence type="inferred from homology"/>
<dbReference type="GO" id="GO:0036064">
    <property type="term" value="C:ciliary basal body"/>
    <property type="evidence" value="ECO:0007669"/>
    <property type="project" value="TreeGrafter"/>
</dbReference>
<evidence type="ECO:0000256" key="2">
    <source>
        <dbReference type="ARBA" id="ARBA00004245"/>
    </source>
</evidence>
<dbReference type="InterPro" id="IPR014003">
    <property type="entry name" value="BBS5_PH"/>
</dbReference>
<feature type="domain" description="BBSome complex member BBS5 PH" evidence="8">
    <location>
        <begin position="171"/>
        <end position="225"/>
    </location>
</feature>
<dbReference type="AlphaFoldDB" id="A0A8S1EFA2"/>
<keyword evidence="5" id="KW-0969">Cilium</keyword>
<dbReference type="PANTHER" id="PTHR21351">
    <property type="entry name" value="BARDET-BIEDL SYNDROME PROTEIN 5"/>
    <property type="match status" value="1"/>
</dbReference>
<evidence type="ECO:0000256" key="4">
    <source>
        <dbReference type="ARBA" id="ARBA00022490"/>
    </source>
</evidence>
<name>A0A8S1EFA2_9PELO</name>
<evidence type="ECO:0000256" key="1">
    <source>
        <dbReference type="ARBA" id="ARBA00004138"/>
    </source>
</evidence>
<keyword evidence="10" id="KW-1185">Reference proteome</keyword>
<organism evidence="9 10">
    <name type="scientific">Caenorhabditis bovis</name>
    <dbReference type="NCBI Taxonomy" id="2654633"/>
    <lineage>
        <taxon>Eukaryota</taxon>
        <taxon>Metazoa</taxon>
        <taxon>Ecdysozoa</taxon>
        <taxon>Nematoda</taxon>
        <taxon>Chromadorea</taxon>
        <taxon>Rhabditida</taxon>
        <taxon>Rhabditina</taxon>
        <taxon>Rhabditomorpha</taxon>
        <taxon>Rhabditoidea</taxon>
        <taxon>Rhabditidae</taxon>
        <taxon>Peloderinae</taxon>
        <taxon>Caenorhabditis</taxon>
    </lineage>
</organism>
<dbReference type="EMBL" id="CADEPM010000002">
    <property type="protein sequence ID" value="CAB3399400.1"/>
    <property type="molecule type" value="Genomic_DNA"/>
</dbReference>